<evidence type="ECO:0000313" key="1">
    <source>
        <dbReference type="RefSeq" id="XP_059602194.1"/>
    </source>
</evidence>
<evidence type="ECO:0008006" key="2">
    <source>
        <dbReference type="Google" id="ProtNLM"/>
    </source>
</evidence>
<proteinExistence type="predicted"/>
<dbReference type="AlphaFoldDB" id="A0AAJ8E0A9"/>
<reference evidence="1" key="2">
    <citation type="submission" date="2025-08" db="UniProtKB">
        <authorList>
            <consortium name="RefSeq"/>
        </authorList>
    </citation>
    <scope>IDENTIFICATION</scope>
</reference>
<name>A0AAJ8E0A9_ASPNG</name>
<dbReference type="GeneID" id="84592888"/>
<dbReference type="KEGG" id="ang:An13g03740"/>
<dbReference type="CDD" id="cd09272">
    <property type="entry name" value="RNase_HI_RT_Ty1"/>
    <property type="match status" value="1"/>
</dbReference>
<sequence length="210" mass="24478">MAFYGLRQAAHLWHQIFNKIFKRIDFEPLRENPYIYKKSNIWLIIYVDDSVIAGSRKEDLAELNIKALFQRRMNTSTTANTKTLKIVYKYLKRSIPYGIILATNYIKSIEIFVDTAHTDHEDGKSMEKYVIFYAGGLISWLSRKQLLVVLLFMVAEYCVFDSAAKEILYIKKLVEAFDLKISVDGRILLYTNAANFLRILNHGGYTRSIR</sequence>
<dbReference type="VEuPathDB" id="FungiDB:An13g03740"/>
<accession>A0AAJ8E0A9</accession>
<protein>
    <recommendedName>
        <fullName evidence="2">Reverse transcriptase Ty1/copia-type domain-containing protein</fullName>
    </recommendedName>
</protein>
<organism evidence="1">
    <name type="scientific">Aspergillus niger</name>
    <dbReference type="NCBI Taxonomy" id="5061"/>
    <lineage>
        <taxon>Eukaryota</taxon>
        <taxon>Fungi</taxon>
        <taxon>Dikarya</taxon>
        <taxon>Ascomycota</taxon>
        <taxon>Pezizomycotina</taxon>
        <taxon>Eurotiomycetes</taxon>
        <taxon>Eurotiomycetidae</taxon>
        <taxon>Eurotiales</taxon>
        <taxon>Aspergillaceae</taxon>
        <taxon>Aspergillus</taxon>
        <taxon>Aspergillus subgen. Circumdati</taxon>
    </lineage>
</organism>
<dbReference type="InterPro" id="IPR043502">
    <property type="entry name" value="DNA/RNA_pol_sf"/>
</dbReference>
<dbReference type="RefSeq" id="XP_059602194.1">
    <property type="nucleotide sequence ID" value="XM_059743976.1"/>
</dbReference>
<dbReference type="SUPFAM" id="SSF56672">
    <property type="entry name" value="DNA/RNA polymerases"/>
    <property type="match status" value="1"/>
</dbReference>
<gene>
    <name evidence="1" type="ORF">An13g03740</name>
</gene>
<reference evidence="1" key="1">
    <citation type="submission" date="2025-02" db="EMBL/GenBank/DDBJ databases">
        <authorList>
            <consortium name="NCBI Genome Project"/>
        </authorList>
    </citation>
    <scope>NUCLEOTIDE SEQUENCE</scope>
</reference>